<dbReference type="PaxDb" id="121845-A0A1S4ERQ3"/>
<sequence>MDEKEADAHTHKKPPDPPDGNQTNNHSNTIPHTPQSTLYNESISYPDYKIVIQSKHIDNIPQFLCSQKVGKSLAHHCKCDKESIVDINRVSRSKLVITVKSAKLANAIVQNPNIKTLYNAFIPAAYTCRYAIAKGINIDFSDEELKQNIDTRQHKLINIQRLNRRKINENGEVEYVKCQTVRLLFEGPDIPQHILLYFNRIQCEPSIMPVRQCQNCFRFGHISKYCRGTKKCRMCAAESDPNHQCSKNPHCINCKDNHIATSPDCKELTKQKNIKKMMSVRRVLYHEALQTFSTNENNKYAIATKSLTQDADFPSLPTKHGNENIQAYIPSPDFLKIPFAMSNRKTSPNPFSIKKKGPTDSKEPAPKRTKNTHTQDNKPNPPVLQNKPLLGVSYGKNTSSQNKTNGSKSTNSSTKATSNETFNFTDESQHTQSSDWLLGGNKLFHDDSAQTNFQKDLTKSIKNIPKSPVISDTEMEENESNNI</sequence>
<feature type="compositionally biased region" description="Polar residues" evidence="1">
    <location>
        <begin position="20"/>
        <end position="36"/>
    </location>
</feature>
<feature type="compositionally biased region" description="Basic and acidic residues" evidence="1">
    <location>
        <begin position="357"/>
        <end position="366"/>
    </location>
</feature>
<feature type="compositionally biased region" description="Basic and acidic residues" evidence="1">
    <location>
        <begin position="1"/>
        <end position="16"/>
    </location>
</feature>
<dbReference type="OMA" id="EADAHTH"/>
<dbReference type="GeneID" id="108254386"/>
<feature type="region of interest" description="Disordered" evidence="1">
    <location>
        <begin position="455"/>
        <end position="483"/>
    </location>
</feature>
<evidence type="ECO:0000313" key="3">
    <source>
        <dbReference type="RefSeq" id="XP_017304870.1"/>
    </source>
</evidence>
<evidence type="ECO:0000256" key="1">
    <source>
        <dbReference type="SAM" id="MobiDB-lite"/>
    </source>
</evidence>
<name>A0A1S4ERQ3_DIACI</name>
<protein>
    <submittedName>
        <fullName evidence="3">Uncharacterized protein LOC108254386</fullName>
    </submittedName>
</protein>
<dbReference type="AlphaFoldDB" id="A0A1S4ERQ3"/>
<proteinExistence type="predicted"/>
<feature type="compositionally biased region" description="Low complexity" evidence="1">
    <location>
        <begin position="396"/>
        <end position="418"/>
    </location>
</feature>
<dbReference type="Proteomes" id="UP000079169">
    <property type="component" value="Unplaced"/>
</dbReference>
<evidence type="ECO:0000313" key="2">
    <source>
        <dbReference type="Proteomes" id="UP000079169"/>
    </source>
</evidence>
<organism evidence="2 3">
    <name type="scientific">Diaphorina citri</name>
    <name type="common">Asian citrus psyllid</name>
    <dbReference type="NCBI Taxonomy" id="121845"/>
    <lineage>
        <taxon>Eukaryota</taxon>
        <taxon>Metazoa</taxon>
        <taxon>Ecdysozoa</taxon>
        <taxon>Arthropoda</taxon>
        <taxon>Hexapoda</taxon>
        <taxon>Insecta</taxon>
        <taxon>Pterygota</taxon>
        <taxon>Neoptera</taxon>
        <taxon>Paraneoptera</taxon>
        <taxon>Hemiptera</taxon>
        <taxon>Sternorrhyncha</taxon>
        <taxon>Psylloidea</taxon>
        <taxon>Psyllidae</taxon>
        <taxon>Diaphorininae</taxon>
        <taxon>Diaphorina</taxon>
    </lineage>
</organism>
<reference evidence="3" key="1">
    <citation type="submission" date="2025-08" db="UniProtKB">
        <authorList>
            <consortium name="RefSeq"/>
        </authorList>
    </citation>
    <scope>IDENTIFICATION</scope>
</reference>
<dbReference type="STRING" id="121845.A0A1S4ERQ3"/>
<feature type="region of interest" description="Disordered" evidence="1">
    <location>
        <begin position="341"/>
        <end position="418"/>
    </location>
</feature>
<gene>
    <name evidence="3" type="primary">LOC108254386</name>
</gene>
<keyword evidence="2" id="KW-1185">Reference proteome</keyword>
<dbReference type="KEGG" id="dci:108254386"/>
<dbReference type="RefSeq" id="XP_017304870.1">
    <property type="nucleotide sequence ID" value="XM_017449381.2"/>
</dbReference>
<feature type="region of interest" description="Disordered" evidence="1">
    <location>
        <begin position="1"/>
        <end position="36"/>
    </location>
</feature>
<accession>A0A1S4ERQ3</accession>
<feature type="compositionally biased region" description="Acidic residues" evidence="1">
    <location>
        <begin position="473"/>
        <end position="483"/>
    </location>
</feature>